<name>A0A6G1ITR1_9PLEO</name>
<proteinExistence type="predicted"/>
<keyword evidence="2" id="KW-1185">Reference proteome</keyword>
<accession>A0A6G1ITR1</accession>
<organism evidence="1 2">
    <name type="scientific">Lentithecium fluviatile CBS 122367</name>
    <dbReference type="NCBI Taxonomy" id="1168545"/>
    <lineage>
        <taxon>Eukaryota</taxon>
        <taxon>Fungi</taxon>
        <taxon>Dikarya</taxon>
        <taxon>Ascomycota</taxon>
        <taxon>Pezizomycotina</taxon>
        <taxon>Dothideomycetes</taxon>
        <taxon>Pleosporomycetidae</taxon>
        <taxon>Pleosporales</taxon>
        <taxon>Massarineae</taxon>
        <taxon>Lentitheciaceae</taxon>
        <taxon>Lentithecium</taxon>
    </lineage>
</organism>
<evidence type="ECO:0008006" key="3">
    <source>
        <dbReference type="Google" id="ProtNLM"/>
    </source>
</evidence>
<dbReference type="OrthoDB" id="538223at2759"/>
<sequence length="344" mass="38174">MNIPIPTTGALTSTSRIKSVVSSCCSAEVPTRSQRKPLDLQEAADIKTGTLWTTTSSSTSAFDLRFASHVRKKYDHVGKALFEDANAWVALAEIFTNDLHGPSSSGTYLIVDTLDECAVDLLKLLDFIVKQSSASPRVKWIVSSSNRPNIEERLAKAGHRIGLSLELNTESVSTAVSVFIQQKVHRLSQDKKYDNRTRETVQHHLFSNADGTFLWVALVYQNLKEVPRRNVLKKLNAFPPGRNSLYNQMMQQVSDSDDADVCKEILGLAAIVYQLITLEELVALVEQLKDVADDPGSIQEIIGHCGSFLTLRNNIVYLMHQSAKDFLITEASKDIFPSGKEEAH</sequence>
<gene>
    <name evidence="1" type="ORF">K458DRAFT_391590</name>
</gene>
<dbReference type="PANTHER" id="PTHR10039:SF16">
    <property type="entry name" value="GPI INOSITOL-DEACYLASE"/>
    <property type="match status" value="1"/>
</dbReference>
<evidence type="ECO:0000313" key="1">
    <source>
        <dbReference type="EMBL" id="KAF2681634.1"/>
    </source>
</evidence>
<dbReference type="EMBL" id="MU005590">
    <property type="protein sequence ID" value="KAF2681634.1"/>
    <property type="molecule type" value="Genomic_DNA"/>
</dbReference>
<dbReference type="AlphaFoldDB" id="A0A6G1ITR1"/>
<protein>
    <recommendedName>
        <fullName evidence="3">NACHT domain-containing protein</fullName>
    </recommendedName>
</protein>
<evidence type="ECO:0000313" key="2">
    <source>
        <dbReference type="Proteomes" id="UP000799291"/>
    </source>
</evidence>
<reference evidence="1" key="1">
    <citation type="journal article" date="2020" name="Stud. Mycol.">
        <title>101 Dothideomycetes genomes: a test case for predicting lifestyles and emergence of pathogens.</title>
        <authorList>
            <person name="Haridas S."/>
            <person name="Albert R."/>
            <person name="Binder M."/>
            <person name="Bloem J."/>
            <person name="Labutti K."/>
            <person name="Salamov A."/>
            <person name="Andreopoulos B."/>
            <person name="Baker S."/>
            <person name="Barry K."/>
            <person name="Bills G."/>
            <person name="Bluhm B."/>
            <person name="Cannon C."/>
            <person name="Castanera R."/>
            <person name="Culley D."/>
            <person name="Daum C."/>
            <person name="Ezra D."/>
            <person name="Gonzalez J."/>
            <person name="Henrissat B."/>
            <person name="Kuo A."/>
            <person name="Liang C."/>
            <person name="Lipzen A."/>
            <person name="Lutzoni F."/>
            <person name="Magnuson J."/>
            <person name="Mondo S."/>
            <person name="Nolan M."/>
            <person name="Ohm R."/>
            <person name="Pangilinan J."/>
            <person name="Park H.-J."/>
            <person name="Ramirez L."/>
            <person name="Alfaro M."/>
            <person name="Sun H."/>
            <person name="Tritt A."/>
            <person name="Yoshinaga Y."/>
            <person name="Zwiers L.-H."/>
            <person name="Turgeon B."/>
            <person name="Goodwin S."/>
            <person name="Spatafora J."/>
            <person name="Crous P."/>
            <person name="Grigoriev I."/>
        </authorList>
    </citation>
    <scope>NUCLEOTIDE SEQUENCE</scope>
    <source>
        <strain evidence="1">CBS 122367</strain>
    </source>
</reference>
<dbReference type="Proteomes" id="UP000799291">
    <property type="component" value="Unassembled WGS sequence"/>
</dbReference>
<dbReference type="PANTHER" id="PTHR10039">
    <property type="entry name" value="AMELOGENIN"/>
    <property type="match status" value="1"/>
</dbReference>